<feature type="transmembrane region" description="Helical" evidence="7">
    <location>
        <begin position="44"/>
        <end position="61"/>
    </location>
</feature>
<dbReference type="InterPro" id="IPR001046">
    <property type="entry name" value="NRAMP_fam"/>
</dbReference>
<dbReference type="KEGG" id="cme:CYME_CMJ138C"/>
<sequence>MDTTSTGTCGALPDVEGAGAPSRRQQQQQQQRRRRRLAVLFRRLWRYAGPGWLVCVAYLDPGNLFSDILSGSQYAYSQLWVVWWSQWFALFVGWLCARLVLRSSPLEDFASAERKRYRKPPAARYFLWLFAELVVIIADIPEVIGFAFGIHILTGLPVWAGVLLSFLATSLVLLLELGDFRLVEMVVALCVFALGLVLLVSLAKSGLDGKAFMVGWLLPRFQGGQSVYDALSIIGSVVMPHNLYLQTGSLIAHHTAAFVALDIIDKVHVNETGGELDAQLVDPSFTKDTDDNGDGDADSSEQDVEAAAATSATLWESDMADKSRGAGSVQDIAEDSVSVVVHAAHNAHAHWSVDDAQTQYAEPGPDAGITCSRSDLEDTNASSGINACTGERASERGLNEPLCDASNTELDEIHSAVVPQTQQQQVEEARCIGPLGADGSSDITVERTPVHVLGKGDFETSVRRLSGKTLEQENTTERQGLDVSSQYQDGLCAPAPLPAVGAVVLELVLPTCFAFFVNASAIAIAAEHVFSQGSSTSDSLGLYNFCNFLPFDGACILWGIILILSGTASTVTATLTGSYVMSGFLHLRIPMLVRAALARGLALTPALIIAATSGPATVNAIIGVVNATLSIALPIVLVPLLRCSHERRKLHWFPHAAGWLFTAFIFGLNLYGLCAPQGGMFGLYTGSSDNFTWSVQSNILQDLVVLSYTAIVVWLAVS</sequence>
<comment type="subcellular location">
    <subcellularLocation>
        <location evidence="1">Membrane</location>
        <topology evidence="1">Multi-pass membrane protein</topology>
    </subcellularLocation>
</comment>
<gene>
    <name evidence="8" type="ORF">CYME_CMJ138C</name>
</gene>
<dbReference type="Pfam" id="PF01566">
    <property type="entry name" value="Nramp"/>
    <property type="match status" value="2"/>
</dbReference>
<dbReference type="GO" id="GO:0015086">
    <property type="term" value="F:cadmium ion transmembrane transporter activity"/>
    <property type="evidence" value="ECO:0007669"/>
    <property type="project" value="TreeGrafter"/>
</dbReference>
<evidence type="ECO:0000256" key="1">
    <source>
        <dbReference type="ARBA" id="ARBA00004141"/>
    </source>
</evidence>
<evidence type="ECO:0000256" key="6">
    <source>
        <dbReference type="SAM" id="MobiDB-lite"/>
    </source>
</evidence>
<keyword evidence="2" id="KW-0813">Transport</keyword>
<proteinExistence type="predicted"/>
<dbReference type="RefSeq" id="XP_005534874.1">
    <property type="nucleotide sequence ID" value="XM_005534817.1"/>
</dbReference>
<keyword evidence="4 7" id="KW-1133">Transmembrane helix</keyword>
<protein>
    <submittedName>
        <fullName evidence="8">Similar to metal ion transporter</fullName>
    </submittedName>
</protein>
<feature type="transmembrane region" description="Helical" evidence="7">
    <location>
        <begin position="592"/>
        <end position="612"/>
    </location>
</feature>
<feature type="transmembrane region" description="Helical" evidence="7">
    <location>
        <begin position="156"/>
        <end position="175"/>
    </location>
</feature>
<evidence type="ECO:0000313" key="8">
    <source>
        <dbReference type="EMBL" id="BAM80267.1"/>
    </source>
</evidence>
<dbReference type="GeneID" id="16993908"/>
<dbReference type="PANTHER" id="PTHR11706:SF33">
    <property type="entry name" value="NATURAL RESISTANCE-ASSOCIATED MACROPHAGE PROTEIN 2"/>
    <property type="match status" value="1"/>
</dbReference>
<organism evidence="8 9">
    <name type="scientific">Cyanidioschyzon merolae (strain NIES-3377 / 10D)</name>
    <name type="common">Unicellular red alga</name>
    <dbReference type="NCBI Taxonomy" id="280699"/>
    <lineage>
        <taxon>Eukaryota</taxon>
        <taxon>Rhodophyta</taxon>
        <taxon>Bangiophyceae</taxon>
        <taxon>Cyanidiales</taxon>
        <taxon>Cyanidiaceae</taxon>
        <taxon>Cyanidioschyzon</taxon>
    </lineage>
</organism>
<keyword evidence="5 7" id="KW-0472">Membrane</keyword>
<dbReference type="OrthoDB" id="409173at2759"/>
<feature type="transmembrane region" description="Helical" evidence="7">
    <location>
        <begin position="182"/>
        <end position="203"/>
    </location>
</feature>
<name>M1VCH5_CYAM1</name>
<feature type="region of interest" description="Disordered" evidence="6">
    <location>
        <begin position="279"/>
        <end position="327"/>
    </location>
</feature>
<dbReference type="GO" id="GO:0034755">
    <property type="term" value="P:iron ion transmembrane transport"/>
    <property type="evidence" value="ECO:0007669"/>
    <property type="project" value="TreeGrafter"/>
</dbReference>
<feature type="transmembrane region" description="Helical" evidence="7">
    <location>
        <begin position="652"/>
        <end position="673"/>
    </location>
</feature>
<feature type="transmembrane region" description="Helical" evidence="7">
    <location>
        <begin position="693"/>
        <end position="717"/>
    </location>
</feature>
<dbReference type="Proteomes" id="UP000007014">
    <property type="component" value="Chromosome 10"/>
</dbReference>
<dbReference type="OMA" id="PTHEDTR"/>
<dbReference type="eggNOG" id="KOG1291">
    <property type="taxonomic scope" value="Eukaryota"/>
</dbReference>
<feature type="transmembrane region" description="Helical" evidence="7">
    <location>
        <begin position="618"/>
        <end position="640"/>
    </location>
</feature>
<dbReference type="Gramene" id="CMJ138CT">
    <property type="protein sequence ID" value="CMJ138CT"/>
    <property type="gene ID" value="CMJ138C"/>
</dbReference>
<dbReference type="GO" id="GO:0005886">
    <property type="term" value="C:plasma membrane"/>
    <property type="evidence" value="ECO:0007669"/>
    <property type="project" value="TreeGrafter"/>
</dbReference>
<keyword evidence="9" id="KW-1185">Reference proteome</keyword>
<feature type="transmembrane region" description="Helical" evidence="7">
    <location>
        <begin position="81"/>
        <end position="101"/>
    </location>
</feature>
<accession>M1VCH5</accession>
<keyword evidence="3 7" id="KW-0812">Transmembrane</keyword>
<evidence type="ECO:0000313" key="9">
    <source>
        <dbReference type="Proteomes" id="UP000007014"/>
    </source>
</evidence>
<feature type="compositionally biased region" description="Acidic residues" evidence="6">
    <location>
        <begin position="291"/>
        <end position="304"/>
    </location>
</feature>
<evidence type="ECO:0000256" key="5">
    <source>
        <dbReference type="ARBA" id="ARBA00023136"/>
    </source>
</evidence>
<evidence type="ECO:0000256" key="7">
    <source>
        <dbReference type="SAM" id="Phobius"/>
    </source>
</evidence>
<dbReference type="EMBL" id="AP006492">
    <property type="protein sequence ID" value="BAM80267.1"/>
    <property type="molecule type" value="Genomic_DNA"/>
</dbReference>
<dbReference type="PRINTS" id="PR00447">
    <property type="entry name" value="NATRESASSCMP"/>
</dbReference>
<dbReference type="GO" id="GO:0005384">
    <property type="term" value="F:manganese ion transmembrane transporter activity"/>
    <property type="evidence" value="ECO:0007669"/>
    <property type="project" value="TreeGrafter"/>
</dbReference>
<reference evidence="8 9" key="1">
    <citation type="journal article" date="2004" name="Nature">
        <title>Genome sequence of the ultrasmall unicellular red alga Cyanidioschyzon merolae 10D.</title>
        <authorList>
            <person name="Matsuzaki M."/>
            <person name="Misumi O."/>
            <person name="Shin-i T."/>
            <person name="Maruyama S."/>
            <person name="Takahara M."/>
            <person name="Miyagishima S."/>
            <person name="Mori T."/>
            <person name="Nishida K."/>
            <person name="Yagisawa F."/>
            <person name="Nishida K."/>
            <person name="Yoshida Y."/>
            <person name="Nishimura Y."/>
            <person name="Nakao S."/>
            <person name="Kobayashi T."/>
            <person name="Momoyama Y."/>
            <person name="Higashiyama T."/>
            <person name="Minoda A."/>
            <person name="Sano M."/>
            <person name="Nomoto H."/>
            <person name="Oishi K."/>
            <person name="Hayashi H."/>
            <person name="Ohta F."/>
            <person name="Nishizaka S."/>
            <person name="Haga S."/>
            <person name="Miura S."/>
            <person name="Morishita T."/>
            <person name="Kabeya Y."/>
            <person name="Terasawa K."/>
            <person name="Suzuki Y."/>
            <person name="Ishii Y."/>
            <person name="Asakawa S."/>
            <person name="Takano H."/>
            <person name="Ohta N."/>
            <person name="Kuroiwa H."/>
            <person name="Tanaka K."/>
            <person name="Shimizu N."/>
            <person name="Sugano S."/>
            <person name="Sato N."/>
            <person name="Nozaki H."/>
            <person name="Ogasawara N."/>
            <person name="Kohara Y."/>
            <person name="Kuroiwa T."/>
        </authorList>
    </citation>
    <scope>NUCLEOTIDE SEQUENCE [LARGE SCALE GENOMIC DNA]</scope>
    <source>
        <strain evidence="8 9">10D</strain>
    </source>
</reference>
<evidence type="ECO:0000256" key="4">
    <source>
        <dbReference type="ARBA" id="ARBA00022989"/>
    </source>
</evidence>
<feature type="transmembrane region" description="Helical" evidence="7">
    <location>
        <begin position="556"/>
        <end position="580"/>
    </location>
</feature>
<dbReference type="PANTHER" id="PTHR11706">
    <property type="entry name" value="SOLUTE CARRIER PROTEIN FAMILY 11 MEMBER"/>
    <property type="match status" value="1"/>
</dbReference>
<evidence type="ECO:0000256" key="3">
    <source>
        <dbReference type="ARBA" id="ARBA00022692"/>
    </source>
</evidence>
<dbReference type="NCBIfam" id="NF037982">
    <property type="entry name" value="Nramp_1"/>
    <property type="match status" value="1"/>
</dbReference>
<feature type="region of interest" description="Disordered" evidence="6">
    <location>
        <begin position="1"/>
        <end position="29"/>
    </location>
</feature>
<evidence type="ECO:0000256" key="2">
    <source>
        <dbReference type="ARBA" id="ARBA00022448"/>
    </source>
</evidence>
<reference evidence="8 9" key="2">
    <citation type="journal article" date="2007" name="BMC Biol.">
        <title>A 100%-complete sequence reveals unusually simple genomic features in the hot-spring red alga Cyanidioschyzon merolae.</title>
        <authorList>
            <person name="Nozaki H."/>
            <person name="Takano H."/>
            <person name="Misumi O."/>
            <person name="Terasawa K."/>
            <person name="Matsuzaki M."/>
            <person name="Maruyama S."/>
            <person name="Nishida K."/>
            <person name="Yagisawa F."/>
            <person name="Yoshida Y."/>
            <person name="Fujiwara T."/>
            <person name="Takio S."/>
            <person name="Tamura K."/>
            <person name="Chung S.J."/>
            <person name="Nakamura S."/>
            <person name="Kuroiwa H."/>
            <person name="Tanaka K."/>
            <person name="Sato N."/>
            <person name="Kuroiwa T."/>
        </authorList>
    </citation>
    <scope>NUCLEOTIDE SEQUENCE [LARGE SCALE GENOMIC DNA]</scope>
    <source>
        <strain evidence="8 9">10D</strain>
    </source>
</reference>
<dbReference type="HOGENOM" id="CLU_385140_0_0_1"/>
<dbReference type="AlphaFoldDB" id="M1VCH5"/>
<feature type="transmembrane region" description="Helical" evidence="7">
    <location>
        <begin position="122"/>
        <end position="150"/>
    </location>
</feature>